<feature type="non-terminal residue" evidence="10">
    <location>
        <position position="1"/>
    </location>
</feature>
<evidence type="ECO:0000256" key="4">
    <source>
        <dbReference type="ARBA" id="ARBA00023006"/>
    </source>
</evidence>
<keyword evidence="5" id="KW-0472">Membrane</keyword>
<organism evidence="10 11">
    <name type="scientific">Blyttiomyces helicus</name>
    <dbReference type="NCBI Taxonomy" id="388810"/>
    <lineage>
        <taxon>Eukaryota</taxon>
        <taxon>Fungi</taxon>
        <taxon>Fungi incertae sedis</taxon>
        <taxon>Chytridiomycota</taxon>
        <taxon>Chytridiomycota incertae sedis</taxon>
        <taxon>Chytridiomycetes</taxon>
        <taxon>Chytridiomycetes incertae sedis</taxon>
        <taxon>Blyttiomyces</taxon>
    </lineage>
</organism>
<dbReference type="GO" id="GO:0000421">
    <property type="term" value="C:autophagosome membrane"/>
    <property type="evidence" value="ECO:0007669"/>
    <property type="project" value="UniProtKB-SubCell"/>
</dbReference>
<dbReference type="SUPFAM" id="SSF54236">
    <property type="entry name" value="Ubiquitin-like"/>
    <property type="match status" value="1"/>
</dbReference>
<sequence length="113" mass="13285">KDQRSFEERKKECDRIRQKFPDRIPIIIERSSNQSDLPHIDKKKYLVPGEFTLANLIVVIRKRIRLSPEKALYVFVNGHLVTQSQLLCQIYQQHKSECGFLFVTYATENTFGS</sequence>
<dbReference type="GO" id="GO:0031410">
    <property type="term" value="C:cytoplasmic vesicle"/>
    <property type="evidence" value="ECO:0007669"/>
    <property type="project" value="UniProtKB-KW"/>
</dbReference>
<keyword evidence="6 8" id="KW-0449">Lipoprotein</keyword>
<keyword evidence="3" id="KW-0963">Cytoplasm</keyword>
<reference evidence="11" key="1">
    <citation type="journal article" date="2018" name="Nat. Microbiol.">
        <title>Leveraging single-cell genomics to expand the fungal tree of life.</title>
        <authorList>
            <person name="Ahrendt S.R."/>
            <person name="Quandt C.A."/>
            <person name="Ciobanu D."/>
            <person name="Clum A."/>
            <person name="Salamov A."/>
            <person name="Andreopoulos B."/>
            <person name="Cheng J.F."/>
            <person name="Woyke T."/>
            <person name="Pelin A."/>
            <person name="Henrissat B."/>
            <person name="Reynolds N.K."/>
            <person name="Benny G.L."/>
            <person name="Smith M.E."/>
            <person name="James T.Y."/>
            <person name="Grigoriev I.V."/>
        </authorList>
    </citation>
    <scope>NUCLEOTIDE SEQUENCE [LARGE SCALE GENOMIC DNA]</scope>
</reference>
<keyword evidence="7" id="KW-0968">Cytoplasmic vesicle</keyword>
<evidence type="ECO:0000256" key="2">
    <source>
        <dbReference type="ARBA" id="ARBA00007293"/>
    </source>
</evidence>
<comment type="similarity">
    <text evidence="2 9">Belongs to the ATG8 family.</text>
</comment>
<keyword evidence="11" id="KW-1185">Reference proteome</keyword>
<evidence type="ECO:0000256" key="7">
    <source>
        <dbReference type="ARBA" id="ARBA00023329"/>
    </source>
</evidence>
<proteinExistence type="inferred from homology"/>
<dbReference type="Proteomes" id="UP000269721">
    <property type="component" value="Unassembled WGS sequence"/>
</dbReference>
<dbReference type="PANTHER" id="PTHR10969">
    <property type="entry name" value="MICROTUBULE-ASSOCIATED PROTEINS 1A/1B LIGHT CHAIN 3-RELATED"/>
    <property type="match status" value="1"/>
</dbReference>
<dbReference type="GO" id="GO:0016236">
    <property type="term" value="P:macroautophagy"/>
    <property type="evidence" value="ECO:0007669"/>
    <property type="project" value="UniProtKB-ARBA"/>
</dbReference>
<evidence type="ECO:0000256" key="6">
    <source>
        <dbReference type="ARBA" id="ARBA00023288"/>
    </source>
</evidence>
<evidence type="ECO:0000256" key="1">
    <source>
        <dbReference type="ARBA" id="ARBA00004512"/>
    </source>
</evidence>
<evidence type="ECO:0000256" key="3">
    <source>
        <dbReference type="ARBA" id="ARBA00022490"/>
    </source>
</evidence>
<dbReference type="GO" id="GO:0006950">
    <property type="term" value="P:response to stress"/>
    <property type="evidence" value="ECO:0007669"/>
    <property type="project" value="UniProtKB-ARBA"/>
</dbReference>
<feature type="lipid moiety-binding region" description="Phosphatidylserine amidated glycine; alternate" evidence="8">
    <location>
        <position position="112"/>
    </location>
</feature>
<protein>
    <recommendedName>
        <fullName evidence="9">Autophagy-related protein</fullName>
    </recommendedName>
</protein>
<evidence type="ECO:0000256" key="8">
    <source>
        <dbReference type="PIRSR" id="PIRSR604241-50"/>
    </source>
</evidence>
<dbReference type="AlphaFoldDB" id="A0A4V1IST6"/>
<evidence type="ECO:0000313" key="11">
    <source>
        <dbReference type="Proteomes" id="UP000269721"/>
    </source>
</evidence>
<dbReference type="InterPro" id="IPR029071">
    <property type="entry name" value="Ubiquitin-like_domsf"/>
</dbReference>
<comment type="subcellular location">
    <subcellularLocation>
        <location evidence="1">Cytoplasmic vesicle</location>
        <location evidence="1">Autophagosome membrane</location>
        <topology evidence="1">Lipid-anchor</topology>
    </subcellularLocation>
</comment>
<evidence type="ECO:0000313" key="10">
    <source>
        <dbReference type="EMBL" id="RKO94687.1"/>
    </source>
</evidence>
<accession>A0A4V1IST6</accession>
<dbReference type="Pfam" id="PF02991">
    <property type="entry name" value="ATG8"/>
    <property type="match status" value="1"/>
</dbReference>
<evidence type="ECO:0000256" key="9">
    <source>
        <dbReference type="RuleBase" id="RU004384"/>
    </source>
</evidence>
<keyword evidence="4 9" id="KW-0072">Autophagy</keyword>
<name>A0A4V1IST6_9FUNG</name>
<dbReference type="InterPro" id="IPR004241">
    <property type="entry name" value="Atg8-like"/>
</dbReference>
<dbReference type="OrthoDB" id="6738456at2759"/>
<gene>
    <name evidence="10" type="ORF">BDK51DRAFT_10460</name>
</gene>
<dbReference type="EMBL" id="KZ993838">
    <property type="protein sequence ID" value="RKO94687.1"/>
    <property type="molecule type" value="Genomic_DNA"/>
</dbReference>
<dbReference type="Gene3D" id="3.10.20.90">
    <property type="entry name" value="Phosphatidylinositol 3-kinase Catalytic Subunit, Chain A, domain 1"/>
    <property type="match status" value="1"/>
</dbReference>
<dbReference type="FunFam" id="3.10.20.90:FF:000149">
    <property type="entry name" value="microtubule-associated proteins 1A/1B light chain 3C"/>
    <property type="match status" value="1"/>
</dbReference>
<evidence type="ECO:0000256" key="5">
    <source>
        <dbReference type="ARBA" id="ARBA00023136"/>
    </source>
</evidence>
<feature type="non-terminal residue" evidence="10">
    <location>
        <position position="113"/>
    </location>
</feature>